<evidence type="ECO:0000259" key="4">
    <source>
        <dbReference type="Pfam" id="PF00005"/>
    </source>
</evidence>
<dbReference type="Proteomes" id="UP001183824">
    <property type="component" value="Unassembled WGS sequence"/>
</dbReference>
<keyword evidence="5" id="KW-0547">Nucleotide-binding</keyword>
<evidence type="ECO:0000256" key="3">
    <source>
        <dbReference type="ARBA" id="ARBA00022970"/>
    </source>
</evidence>
<dbReference type="InterPro" id="IPR052156">
    <property type="entry name" value="BCAA_Transport_ATP-bd_LivF"/>
</dbReference>
<dbReference type="EMBL" id="JAVREZ010000026">
    <property type="protein sequence ID" value="MDT0487156.1"/>
    <property type="molecule type" value="Genomic_DNA"/>
</dbReference>
<evidence type="ECO:0000313" key="6">
    <source>
        <dbReference type="Proteomes" id="UP001183824"/>
    </source>
</evidence>
<reference evidence="6" key="1">
    <citation type="submission" date="2023-07" db="EMBL/GenBank/DDBJ databases">
        <title>30 novel species of actinomycetes from the DSMZ collection.</title>
        <authorList>
            <person name="Nouioui I."/>
        </authorList>
    </citation>
    <scope>NUCLEOTIDE SEQUENCE [LARGE SCALE GENOMIC DNA]</scope>
    <source>
        <strain evidence="6">DSM 41640</strain>
    </source>
</reference>
<gene>
    <name evidence="5" type="ORF">RNB18_44530</name>
</gene>
<comment type="caution">
    <text evidence="5">The sequence shown here is derived from an EMBL/GenBank/DDBJ whole genome shotgun (WGS) entry which is preliminary data.</text>
</comment>
<feature type="non-terminal residue" evidence="5">
    <location>
        <position position="1"/>
    </location>
</feature>
<keyword evidence="5" id="KW-0067">ATP-binding</keyword>
<dbReference type="RefSeq" id="WP_311719848.1">
    <property type="nucleotide sequence ID" value="NZ_JAVREZ010000026.1"/>
</dbReference>
<comment type="similarity">
    <text evidence="1">Belongs to the ABC transporter superfamily.</text>
</comment>
<name>A0ABU2VPW6_9ACTN</name>
<dbReference type="PANTHER" id="PTHR43820">
    <property type="entry name" value="HIGH-AFFINITY BRANCHED-CHAIN AMINO ACID TRANSPORT ATP-BINDING PROTEIN LIVF"/>
    <property type="match status" value="1"/>
</dbReference>
<proteinExistence type="inferred from homology"/>
<dbReference type="PANTHER" id="PTHR43820:SF4">
    <property type="entry name" value="HIGH-AFFINITY BRANCHED-CHAIN AMINO ACID TRANSPORT ATP-BINDING PROTEIN LIVF"/>
    <property type="match status" value="1"/>
</dbReference>
<accession>A0ABU2VPW6</accession>
<keyword evidence="2" id="KW-0813">Transport</keyword>
<evidence type="ECO:0000256" key="2">
    <source>
        <dbReference type="ARBA" id="ARBA00022448"/>
    </source>
</evidence>
<evidence type="ECO:0000313" key="5">
    <source>
        <dbReference type="EMBL" id="MDT0487156.1"/>
    </source>
</evidence>
<dbReference type="GO" id="GO:0005524">
    <property type="term" value="F:ATP binding"/>
    <property type="evidence" value="ECO:0007669"/>
    <property type="project" value="UniProtKB-KW"/>
</dbReference>
<dbReference type="InterPro" id="IPR027417">
    <property type="entry name" value="P-loop_NTPase"/>
</dbReference>
<dbReference type="Pfam" id="PF00005">
    <property type="entry name" value="ABC_tran"/>
    <property type="match status" value="1"/>
</dbReference>
<keyword evidence="3" id="KW-0029">Amino-acid transport</keyword>
<dbReference type="InterPro" id="IPR003439">
    <property type="entry name" value="ABC_transporter-like_ATP-bd"/>
</dbReference>
<dbReference type="Gene3D" id="3.40.50.300">
    <property type="entry name" value="P-loop containing nucleotide triphosphate hydrolases"/>
    <property type="match status" value="1"/>
</dbReference>
<sequence>DLRTALVPEGRALFKTLSLRENLEVAAYAAGIRGAELRARLAETTQWLPPRLRERMGIPAAGLSGGEQQVLAIARALMAQPDLLIVDEPALGLSPAMTDEVYARIGRLAREGMTIVLLEQSLGRAASACHEVVVLHEGGIAVRGEPADPTFLTRAEQAYFDGEDDAAVPVPQG</sequence>
<organism evidence="5 6">
    <name type="scientific">Streptomyces doebereineriae</name>
    <dbReference type="NCBI Taxonomy" id="3075528"/>
    <lineage>
        <taxon>Bacteria</taxon>
        <taxon>Bacillati</taxon>
        <taxon>Actinomycetota</taxon>
        <taxon>Actinomycetes</taxon>
        <taxon>Kitasatosporales</taxon>
        <taxon>Streptomycetaceae</taxon>
        <taxon>Streptomyces</taxon>
    </lineage>
</organism>
<dbReference type="SUPFAM" id="SSF52540">
    <property type="entry name" value="P-loop containing nucleoside triphosphate hydrolases"/>
    <property type="match status" value="1"/>
</dbReference>
<feature type="domain" description="ABC transporter" evidence="4">
    <location>
        <begin position="5"/>
        <end position="90"/>
    </location>
</feature>
<protein>
    <submittedName>
        <fullName evidence="5">ATP-binding cassette domain-containing protein</fullName>
    </submittedName>
</protein>
<keyword evidence="6" id="KW-1185">Reference proteome</keyword>
<evidence type="ECO:0000256" key="1">
    <source>
        <dbReference type="ARBA" id="ARBA00005417"/>
    </source>
</evidence>